<reference evidence="12" key="2">
    <citation type="submission" date="2017-02" db="EMBL/GenBank/DDBJ databases">
        <title>Sunflower complete genome.</title>
        <authorList>
            <person name="Langlade N."/>
            <person name="Munos S."/>
        </authorList>
    </citation>
    <scope>NUCLEOTIDE SEQUENCE [LARGE SCALE GENOMIC DNA]</scope>
    <source>
        <tissue evidence="12">Leaves</tissue>
    </source>
</reference>
<dbReference type="Proteomes" id="UP000215914">
    <property type="component" value="Chromosome 5"/>
</dbReference>
<feature type="binding site" evidence="8">
    <location>
        <position position="495"/>
    </location>
    <ligand>
        <name>Mn(2+)</name>
        <dbReference type="ChEBI" id="CHEBI:29035"/>
    </ligand>
</feature>
<evidence type="ECO:0000313" key="13">
    <source>
        <dbReference type="Proteomes" id="UP000215914"/>
    </source>
</evidence>
<dbReference type="UniPathway" id="UPA00053">
    <property type="reaction ID" value="UER00084"/>
</dbReference>
<keyword evidence="8" id="KW-0170">Cobalt</keyword>
<comment type="subcellular location">
    <subcellularLocation>
        <location evidence="9">Plastid</location>
        <location evidence="9">Chloroplast</location>
    </subcellularLocation>
</comment>
<dbReference type="GO" id="GO:0009507">
    <property type="term" value="C:chloroplast"/>
    <property type="evidence" value="ECO:0000318"/>
    <property type="project" value="GO_Central"/>
</dbReference>
<gene>
    <name evidence="12" type="ORF">HannXRQ_Chr05g0149611</name>
    <name evidence="11" type="ORF">HanXRQr2_Chr04g0159101</name>
</gene>
<proteinExistence type="inferred from homology"/>
<dbReference type="AlphaFoldDB" id="A0A251URC6"/>
<evidence type="ECO:0000256" key="1">
    <source>
        <dbReference type="ARBA" id="ARBA00004688"/>
    </source>
</evidence>
<keyword evidence="5 9" id="KW-0809">Transit peptide</keyword>
<evidence type="ECO:0000256" key="8">
    <source>
        <dbReference type="PIRSR" id="PIRSR602480-1"/>
    </source>
</evidence>
<dbReference type="EMBL" id="MNCJ02000319">
    <property type="protein sequence ID" value="KAF5809599.1"/>
    <property type="molecule type" value="Genomic_DNA"/>
</dbReference>
<keyword evidence="9" id="KW-0934">Plastid</keyword>
<dbReference type="FunCoup" id="A0A251URC6">
    <property type="interactions" value="1597"/>
</dbReference>
<dbReference type="EMBL" id="CM007894">
    <property type="protein sequence ID" value="OTG25619.1"/>
    <property type="molecule type" value="Genomic_DNA"/>
</dbReference>
<keyword evidence="9" id="KW-0150">Chloroplast</keyword>
<evidence type="ECO:0000256" key="6">
    <source>
        <dbReference type="ARBA" id="ARBA00023141"/>
    </source>
</evidence>
<evidence type="ECO:0000256" key="4">
    <source>
        <dbReference type="ARBA" id="ARBA00022679"/>
    </source>
</evidence>
<evidence type="ECO:0000256" key="3">
    <source>
        <dbReference type="ARBA" id="ARBA00022605"/>
    </source>
</evidence>
<feature type="binding site" evidence="8">
    <location>
        <position position="537"/>
    </location>
    <ligand>
        <name>Mn(2+)</name>
        <dbReference type="ChEBI" id="CHEBI:29035"/>
    </ligand>
</feature>
<dbReference type="GO" id="GO:0009073">
    <property type="term" value="P:aromatic amino acid family biosynthetic process"/>
    <property type="evidence" value="ECO:0007669"/>
    <property type="project" value="UniProtKB-KW"/>
</dbReference>
<dbReference type="PANTHER" id="PTHR21337">
    <property type="entry name" value="PHOSPHO-2-DEHYDRO-3-DEOXYHEPTONATE ALDOLASE 1, 2"/>
    <property type="match status" value="1"/>
</dbReference>
<keyword evidence="13" id="KW-1185">Reference proteome</keyword>
<dbReference type="InterPro" id="IPR013785">
    <property type="entry name" value="Aldolase_TIM"/>
</dbReference>
<protein>
    <recommendedName>
        <fullName evidence="9">Phospho-2-dehydro-3-deoxyheptonate aldolase</fullName>
        <ecNumber evidence="9">2.5.1.54</ecNumber>
    </recommendedName>
</protein>
<comment type="pathway">
    <text evidence="1 9">Metabolic intermediate biosynthesis; chorismate biosynthesis; chorismate from D-erythrose 4-phosphate and phosphoenolpyruvate: step 1/7.</text>
</comment>
<evidence type="ECO:0000256" key="9">
    <source>
        <dbReference type="RuleBase" id="RU363071"/>
    </source>
</evidence>
<evidence type="ECO:0000313" key="11">
    <source>
        <dbReference type="EMBL" id="KAF5809599.1"/>
    </source>
</evidence>
<dbReference type="STRING" id="4232.A0A251URC6"/>
<evidence type="ECO:0000256" key="2">
    <source>
        <dbReference type="ARBA" id="ARBA00008911"/>
    </source>
</evidence>
<dbReference type="GO" id="GO:0009423">
    <property type="term" value="P:chorismate biosynthetic process"/>
    <property type="evidence" value="ECO:0000318"/>
    <property type="project" value="GO_Central"/>
</dbReference>
<reference evidence="11 13" key="1">
    <citation type="journal article" date="2017" name="Nature">
        <title>The sunflower genome provides insights into oil metabolism, flowering and Asterid evolution.</title>
        <authorList>
            <person name="Badouin H."/>
            <person name="Gouzy J."/>
            <person name="Grassa C.J."/>
            <person name="Murat F."/>
            <person name="Staton S.E."/>
            <person name="Cottret L."/>
            <person name="Lelandais-Briere C."/>
            <person name="Owens G.L."/>
            <person name="Carrere S."/>
            <person name="Mayjonade B."/>
            <person name="Legrand L."/>
            <person name="Gill N."/>
            <person name="Kane N.C."/>
            <person name="Bowers J.E."/>
            <person name="Hubner S."/>
            <person name="Bellec A."/>
            <person name="Berard A."/>
            <person name="Berges H."/>
            <person name="Blanchet N."/>
            <person name="Boniface M.C."/>
            <person name="Brunel D."/>
            <person name="Catrice O."/>
            <person name="Chaidir N."/>
            <person name="Claudel C."/>
            <person name="Donnadieu C."/>
            <person name="Faraut T."/>
            <person name="Fievet G."/>
            <person name="Helmstetter N."/>
            <person name="King M."/>
            <person name="Knapp S.J."/>
            <person name="Lai Z."/>
            <person name="Le Paslier M.C."/>
            <person name="Lippi Y."/>
            <person name="Lorenzon L."/>
            <person name="Mandel J.R."/>
            <person name="Marage G."/>
            <person name="Marchand G."/>
            <person name="Marquand E."/>
            <person name="Bret-Mestries E."/>
            <person name="Morien E."/>
            <person name="Nambeesan S."/>
            <person name="Nguyen T."/>
            <person name="Pegot-Espagnet P."/>
            <person name="Pouilly N."/>
            <person name="Raftis F."/>
            <person name="Sallet E."/>
            <person name="Schiex T."/>
            <person name="Thomas J."/>
            <person name="Vandecasteele C."/>
            <person name="Vares D."/>
            <person name="Vear F."/>
            <person name="Vautrin S."/>
            <person name="Crespi M."/>
            <person name="Mangin B."/>
            <person name="Burke J.M."/>
            <person name="Salse J."/>
            <person name="Munos S."/>
            <person name="Vincourt P."/>
            <person name="Rieseberg L.H."/>
            <person name="Langlade N.B."/>
        </authorList>
    </citation>
    <scope>NUCLEOTIDE SEQUENCE [LARGE SCALE GENOMIC DNA]</scope>
    <source>
        <strain evidence="13">cv. SF193</strain>
        <tissue evidence="11">Leaves</tissue>
    </source>
</reference>
<keyword evidence="8" id="KW-0104">Cadmium</keyword>
<evidence type="ECO:0000256" key="5">
    <source>
        <dbReference type="ARBA" id="ARBA00022946"/>
    </source>
</evidence>
<dbReference type="Pfam" id="PF01474">
    <property type="entry name" value="DAHP_synth_2"/>
    <property type="match status" value="1"/>
</dbReference>
<feature type="region of interest" description="Disordered" evidence="10">
    <location>
        <begin position="115"/>
        <end position="142"/>
    </location>
</feature>
<comment type="similarity">
    <text evidence="2 9">Belongs to the class-II DAHP synthase family.</text>
</comment>
<evidence type="ECO:0000256" key="10">
    <source>
        <dbReference type="SAM" id="MobiDB-lite"/>
    </source>
</evidence>
<accession>A0A251URC6</accession>
<name>A0A251URC6_HELAN</name>
<keyword evidence="6 9" id="KW-0057">Aromatic amino acid biosynthesis</keyword>
<organism evidence="12 13">
    <name type="scientific">Helianthus annuus</name>
    <name type="common">Common sunflower</name>
    <dbReference type="NCBI Taxonomy" id="4232"/>
    <lineage>
        <taxon>Eukaryota</taxon>
        <taxon>Viridiplantae</taxon>
        <taxon>Streptophyta</taxon>
        <taxon>Embryophyta</taxon>
        <taxon>Tracheophyta</taxon>
        <taxon>Spermatophyta</taxon>
        <taxon>Magnoliopsida</taxon>
        <taxon>eudicotyledons</taxon>
        <taxon>Gunneridae</taxon>
        <taxon>Pentapetalae</taxon>
        <taxon>asterids</taxon>
        <taxon>campanulids</taxon>
        <taxon>Asterales</taxon>
        <taxon>Asteraceae</taxon>
        <taxon>Asteroideae</taxon>
        <taxon>Heliantheae alliance</taxon>
        <taxon>Heliantheae</taxon>
        <taxon>Helianthus</taxon>
    </lineage>
</organism>
<dbReference type="GO" id="GO:0003849">
    <property type="term" value="F:3-deoxy-7-phosphoheptulonate synthase activity"/>
    <property type="evidence" value="ECO:0000318"/>
    <property type="project" value="GO_Central"/>
</dbReference>
<keyword evidence="8" id="KW-0464">Manganese</keyword>
<feature type="binding site" evidence="8">
    <location>
        <begin position="409"/>
        <end position="410"/>
    </location>
    <ligand>
        <name>phosphoenolpyruvate</name>
        <dbReference type="ChEBI" id="CHEBI:58702"/>
    </ligand>
</feature>
<dbReference type="SUPFAM" id="SSF51569">
    <property type="entry name" value="Aldolase"/>
    <property type="match status" value="1"/>
</dbReference>
<dbReference type="InParanoid" id="A0A251URC6"/>
<keyword evidence="3 9" id="KW-0028">Amino-acid biosynthesis</keyword>
<feature type="binding site" evidence="8">
    <location>
        <position position="211"/>
    </location>
    <ligand>
        <name>Mn(2+)</name>
        <dbReference type="ChEBI" id="CHEBI:29035"/>
    </ligand>
</feature>
<dbReference type="EC" id="2.5.1.54" evidence="9"/>
<dbReference type="OMA" id="GWSIDSW"/>
<feature type="binding site" evidence="8">
    <location>
        <position position="250"/>
    </location>
    <ligand>
        <name>phosphoenolpyruvate</name>
        <dbReference type="ChEBI" id="CHEBI:58702"/>
    </ligand>
</feature>
<sequence>MIFSLCQLTWLSYTSTTLTCFLISHLNILFHSIHNLPKYPYTCYLPPKCCQNSVTKIASCPYNPHTSLTPSRPLLYHPIMALQTTNSLLQFQSLSPPLKSFPATTTSFRPISAVHSPDPTVPKPPSPATSATASTATPKLTTSTQKWALDSWKAKKALQLPEYPDQNDLESVLQTLEAFPPIVFAGEARNLEDRLGEAALGKAFLLQGGDCAESFKEFNANYIRDTFRVILQMGAVLMFGGQMPVIKVGRMAGQFAKPRSDPFEEKDGVKLPSYRGDNVNGDAFDLKSRTPDPQRLIRAYSQSAATLNLLRAFATGGYAAMQRVNQWNLDFTENSEQGDRYRELANQVDEALGFMAAAGLTIDHPIMTTTDFWTSHECLHLPYEQSLTRLDSTSGLYYDCSAHFLWVGERTRQLDGAHVEFLRGIANPLGIKVSDKMDPNELNKIIDILNPENKPGRITIITRMGAENMRVKLPHLIRAVRRAGQIVTWVTDPMHGNTIKAPSGLKTRPFDAIRAEVRAFFDVHEQEGSHPGGVHLEMTGQNVTECIGGSRTVTFDDLGSRYHTHCDPRLNASQALELAFIIAERLRKRRIAATIR</sequence>
<evidence type="ECO:0000313" key="12">
    <source>
        <dbReference type="EMBL" id="OTG25619.1"/>
    </source>
</evidence>
<reference evidence="11" key="3">
    <citation type="submission" date="2020-06" db="EMBL/GenBank/DDBJ databases">
        <title>Helianthus annuus Genome sequencing and assembly Release 2.</title>
        <authorList>
            <person name="Gouzy J."/>
            <person name="Langlade N."/>
            <person name="Munos S."/>
        </authorList>
    </citation>
    <scope>NUCLEOTIDE SEQUENCE</scope>
    <source>
        <tissue evidence="11">Leaves</tissue>
    </source>
</reference>
<comment type="cofactor">
    <cofactor evidence="8">
        <name>Mn(2+)</name>
        <dbReference type="ChEBI" id="CHEBI:29035"/>
    </cofactor>
    <cofactor evidence="8">
        <name>Co(2+)</name>
        <dbReference type="ChEBI" id="CHEBI:48828"/>
    </cofactor>
    <cofactor evidence="8">
        <name>Cd(2+)</name>
        <dbReference type="ChEBI" id="CHEBI:48775"/>
    </cofactor>
    <text evidence="8">Binds 1 divalent cation per subunit. The enzyme is active with manganese, cobalt or cadmium ions.</text>
</comment>
<feature type="binding site" evidence="8">
    <location>
        <position position="463"/>
    </location>
    <ligand>
        <name>phosphoenolpyruvate</name>
        <dbReference type="ChEBI" id="CHEBI:58702"/>
    </ligand>
</feature>
<feature type="binding site" evidence="8">
    <location>
        <position position="432"/>
    </location>
    <ligand>
        <name>phosphoenolpyruvate</name>
        <dbReference type="ChEBI" id="CHEBI:58702"/>
    </ligand>
</feature>
<feature type="binding site" evidence="8">
    <location>
        <position position="567"/>
    </location>
    <ligand>
        <name>Mn(2+)</name>
        <dbReference type="ChEBI" id="CHEBI:29035"/>
    </ligand>
</feature>
<dbReference type="FunFam" id="3.20.20.70:FF:000128">
    <property type="entry name" value="Phospho-2-dehydro-3-deoxyheptonate aldolase"/>
    <property type="match status" value="1"/>
</dbReference>
<dbReference type="GO" id="GO:0008652">
    <property type="term" value="P:amino acid biosynthetic process"/>
    <property type="evidence" value="ECO:0007669"/>
    <property type="project" value="UniProtKB-KW"/>
</dbReference>
<dbReference type="InterPro" id="IPR002480">
    <property type="entry name" value="DAHP_synth_2"/>
</dbReference>
<keyword evidence="4 9" id="KW-0808">Transferase</keyword>
<evidence type="ECO:0000256" key="7">
    <source>
        <dbReference type="ARBA" id="ARBA00047508"/>
    </source>
</evidence>
<dbReference type="Gramene" id="mRNA:HanXRQr2_Chr04g0159101">
    <property type="protein sequence ID" value="mRNA:HanXRQr2_Chr04g0159101"/>
    <property type="gene ID" value="HanXRQr2_Chr04g0159101"/>
</dbReference>
<dbReference type="PANTHER" id="PTHR21337:SF0">
    <property type="entry name" value="PHOSPHO-2-DEHYDRO-3-DEOXYHEPTONATE ALDOLASE"/>
    <property type="match status" value="1"/>
</dbReference>
<comment type="catalytic activity">
    <reaction evidence="7 9">
        <text>D-erythrose 4-phosphate + phosphoenolpyruvate + H2O = 7-phospho-2-dehydro-3-deoxy-D-arabino-heptonate + phosphate</text>
        <dbReference type="Rhea" id="RHEA:14717"/>
        <dbReference type="ChEBI" id="CHEBI:15377"/>
        <dbReference type="ChEBI" id="CHEBI:16897"/>
        <dbReference type="ChEBI" id="CHEBI:43474"/>
        <dbReference type="ChEBI" id="CHEBI:58394"/>
        <dbReference type="ChEBI" id="CHEBI:58702"/>
        <dbReference type="EC" id="2.5.1.54"/>
    </reaction>
</comment>
<dbReference type="Gene3D" id="3.20.20.70">
    <property type="entry name" value="Aldolase class I"/>
    <property type="match status" value="1"/>
</dbReference>
<dbReference type="NCBIfam" id="TIGR01358">
    <property type="entry name" value="DAHP_synth_II"/>
    <property type="match status" value="1"/>
</dbReference>
<feature type="compositionally biased region" description="Low complexity" evidence="10">
    <location>
        <begin position="128"/>
        <end position="142"/>
    </location>
</feature>